<accession>A0AAN9N5H9</accession>
<keyword evidence="4" id="KW-1185">Reference proteome</keyword>
<dbReference type="SUPFAM" id="SSF54160">
    <property type="entry name" value="Chromo domain-like"/>
    <property type="match status" value="1"/>
</dbReference>
<dbReference type="Gene3D" id="2.30.30.140">
    <property type="match status" value="1"/>
</dbReference>
<feature type="region of interest" description="Disordered" evidence="1">
    <location>
        <begin position="72"/>
        <end position="97"/>
    </location>
</feature>
<dbReference type="InterPro" id="IPR025995">
    <property type="entry name" value="Tudor-knot"/>
</dbReference>
<evidence type="ECO:0000259" key="2">
    <source>
        <dbReference type="Pfam" id="PF11717"/>
    </source>
</evidence>
<evidence type="ECO:0000256" key="1">
    <source>
        <dbReference type="SAM" id="MobiDB-lite"/>
    </source>
</evidence>
<dbReference type="AlphaFoldDB" id="A0AAN9N5H9"/>
<name>A0AAN9N5H9_PHACN</name>
<feature type="compositionally biased region" description="Basic and acidic residues" evidence="1">
    <location>
        <begin position="84"/>
        <end position="97"/>
    </location>
</feature>
<dbReference type="InterPro" id="IPR016197">
    <property type="entry name" value="Chromo-like_dom_sf"/>
</dbReference>
<protein>
    <recommendedName>
        <fullName evidence="2">Tudor-knot domain-containing protein</fullName>
    </recommendedName>
</protein>
<sequence>MPSDNGKSQSFDGAEAAQAIERQKVPNADYEYYFHYSKLNSRVDEWVRVEQLHLDSVEAVVDERMEEKVRQTGFNMTRHKKRKIDQTHVEGHQEFHS</sequence>
<organism evidence="3 4">
    <name type="scientific">Phaseolus coccineus</name>
    <name type="common">Scarlet runner bean</name>
    <name type="synonym">Phaseolus multiflorus</name>
    <dbReference type="NCBI Taxonomy" id="3886"/>
    <lineage>
        <taxon>Eukaryota</taxon>
        <taxon>Viridiplantae</taxon>
        <taxon>Streptophyta</taxon>
        <taxon>Embryophyta</taxon>
        <taxon>Tracheophyta</taxon>
        <taxon>Spermatophyta</taxon>
        <taxon>Magnoliopsida</taxon>
        <taxon>eudicotyledons</taxon>
        <taxon>Gunneridae</taxon>
        <taxon>Pentapetalae</taxon>
        <taxon>rosids</taxon>
        <taxon>fabids</taxon>
        <taxon>Fabales</taxon>
        <taxon>Fabaceae</taxon>
        <taxon>Papilionoideae</taxon>
        <taxon>50 kb inversion clade</taxon>
        <taxon>NPAAA clade</taxon>
        <taxon>indigoferoid/millettioid clade</taxon>
        <taxon>Phaseoleae</taxon>
        <taxon>Phaseolus</taxon>
    </lineage>
</organism>
<gene>
    <name evidence="3" type="ORF">VNO80_12891</name>
</gene>
<evidence type="ECO:0000313" key="3">
    <source>
        <dbReference type="EMBL" id="KAK7364327.1"/>
    </source>
</evidence>
<feature type="compositionally biased region" description="Polar residues" evidence="1">
    <location>
        <begin position="1"/>
        <end position="11"/>
    </location>
</feature>
<comment type="caution">
    <text evidence="3">The sequence shown here is derived from an EMBL/GenBank/DDBJ whole genome shotgun (WGS) entry which is preliminary data.</text>
</comment>
<evidence type="ECO:0000313" key="4">
    <source>
        <dbReference type="Proteomes" id="UP001374584"/>
    </source>
</evidence>
<proteinExistence type="predicted"/>
<dbReference type="EMBL" id="JAYMYR010000005">
    <property type="protein sequence ID" value="KAK7364327.1"/>
    <property type="molecule type" value="Genomic_DNA"/>
</dbReference>
<feature type="domain" description="Tudor-knot" evidence="2">
    <location>
        <begin position="16"/>
        <end position="53"/>
    </location>
</feature>
<dbReference type="Pfam" id="PF11717">
    <property type="entry name" value="Tudor-knot"/>
    <property type="match status" value="1"/>
</dbReference>
<reference evidence="3 4" key="1">
    <citation type="submission" date="2024-01" db="EMBL/GenBank/DDBJ databases">
        <title>The genomes of 5 underutilized Papilionoideae crops provide insights into root nodulation and disease resistanc.</title>
        <authorList>
            <person name="Jiang F."/>
        </authorList>
    </citation>
    <scope>NUCLEOTIDE SEQUENCE [LARGE SCALE GENOMIC DNA]</scope>
    <source>
        <strain evidence="3">JINMINGXINNONG_FW02</strain>
        <tissue evidence="3">Leaves</tissue>
    </source>
</reference>
<feature type="region of interest" description="Disordered" evidence="1">
    <location>
        <begin position="1"/>
        <end position="22"/>
    </location>
</feature>
<dbReference type="Proteomes" id="UP001374584">
    <property type="component" value="Unassembled WGS sequence"/>
</dbReference>